<comment type="caution">
    <text evidence="2">The sequence shown here is derived from an EMBL/GenBank/DDBJ whole genome shotgun (WGS) entry which is preliminary data.</text>
</comment>
<evidence type="ECO:0000313" key="2">
    <source>
        <dbReference type="EMBL" id="KAJ6397282.1"/>
    </source>
</evidence>
<sequence length="160" mass="17125">MGPEGKWKPVKTNPHRHGLDLIPFKLKLRMPLLEGNMFATKHPGSLLAITPCISVSDLKWNTKYPASMVITCSNPWPAQALFAMDFAAWNGIFLNLVVESDTLTLSAHDCCVLGGGGAGLTLGCVGVAVVFWVAGSLRVAISCVLFGVIAVDESWLDGSR</sequence>
<protein>
    <submittedName>
        <fullName evidence="2">Uncharacterized protein</fullName>
    </submittedName>
</protein>
<reference evidence="2" key="2">
    <citation type="journal article" date="2023" name="Int. J. Mol. Sci.">
        <title>De Novo Assembly and Annotation of 11 Diverse Shrub Willow (Salix) Genomes Reveals Novel Gene Organization in Sex-Linked Regions.</title>
        <authorList>
            <person name="Hyden B."/>
            <person name="Feng K."/>
            <person name="Yates T.B."/>
            <person name="Jawdy S."/>
            <person name="Cereghino C."/>
            <person name="Smart L.B."/>
            <person name="Muchero W."/>
        </authorList>
    </citation>
    <scope>NUCLEOTIDE SEQUENCE</scope>
    <source>
        <tissue evidence="2">Shoot tip</tissue>
    </source>
</reference>
<feature type="transmembrane region" description="Helical" evidence="1">
    <location>
        <begin position="110"/>
        <end position="133"/>
    </location>
</feature>
<gene>
    <name evidence="2" type="ORF">OIU84_018238</name>
</gene>
<keyword evidence="1" id="KW-1133">Transmembrane helix</keyword>
<organism evidence="2 3">
    <name type="scientific">Salix udensis</name>
    <dbReference type="NCBI Taxonomy" id="889485"/>
    <lineage>
        <taxon>Eukaryota</taxon>
        <taxon>Viridiplantae</taxon>
        <taxon>Streptophyta</taxon>
        <taxon>Embryophyta</taxon>
        <taxon>Tracheophyta</taxon>
        <taxon>Spermatophyta</taxon>
        <taxon>Magnoliopsida</taxon>
        <taxon>eudicotyledons</taxon>
        <taxon>Gunneridae</taxon>
        <taxon>Pentapetalae</taxon>
        <taxon>rosids</taxon>
        <taxon>fabids</taxon>
        <taxon>Malpighiales</taxon>
        <taxon>Salicaceae</taxon>
        <taxon>Saliceae</taxon>
        <taxon>Salix</taxon>
    </lineage>
</organism>
<accession>A0AAD6J780</accession>
<proteinExistence type="predicted"/>
<dbReference type="Proteomes" id="UP001162972">
    <property type="component" value="Unassembled WGS sequence"/>
</dbReference>
<dbReference type="AlphaFoldDB" id="A0AAD6J780"/>
<keyword evidence="1" id="KW-0812">Transmembrane</keyword>
<name>A0AAD6J780_9ROSI</name>
<keyword evidence="3" id="KW-1185">Reference proteome</keyword>
<feature type="non-terminal residue" evidence="2">
    <location>
        <position position="1"/>
    </location>
</feature>
<feature type="transmembrane region" description="Helical" evidence="1">
    <location>
        <begin position="76"/>
        <end position="98"/>
    </location>
</feature>
<dbReference type="EMBL" id="JAPFFJ010000028">
    <property type="protein sequence ID" value="KAJ6397282.1"/>
    <property type="molecule type" value="Genomic_DNA"/>
</dbReference>
<reference evidence="2" key="1">
    <citation type="submission" date="2022-10" db="EMBL/GenBank/DDBJ databases">
        <authorList>
            <person name="Hyden B.L."/>
            <person name="Feng K."/>
            <person name="Yates T."/>
            <person name="Jawdy S."/>
            <person name="Smart L.B."/>
            <person name="Muchero W."/>
        </authorList>
    </citation>
    <scope>NUCLEOTIDE SEQUENCE</scope>
    <source>
        <tissue evidence="2">Shoot tip</tissue>
    </source>
</reference>
<keyword evidence="1" id="KW-0472">Membrane</keyword>
<evidence type="ECO:0000313" key="3">
    <source>
        <dbReference type="Proteomes" id="UP001162972"/>
    </source>
</evidence>
<evidence type="ECO:0000256" key="1">
    <source>
        <dbReference type="SAM" id="Phobius"/>
    </source>
</evidence>